<dbReference type="Pfam" id="PF03816">
    <property type="entry name" value="LytR_cpsA_psr"/>
    <property type="match status" value="1"/>
</dbReference>
<evidence type="ECO:0000259" key="3">
    <source>
        <dbReference type="Pfam" id="PF03816"/>
    </source>
</evidence>
<dbReference type="Proteomes" id="UP000431401">
    <property type="component" value="Unassembled WGS sequence"/>
</dbReference>
<dbReference type="PANTHER" id="PTHR33392:SF6">
    <property type="entry name" value="POLYISOPRENYL-TEICHOIC ACID--PEPTIDOGLYCAN TEICHOIC ACID TRANSFERASE TAGU"/>
    <property type="match status" value="1"/>
</dbReference>
<dbReference type="InterPro" id="IPR050922">
    <property type="entry name" value="LytR/CpsA/Psr_CW_biosynth"/>
</dbReference>
<evidence type="ECO:0000256" key="2">
    <source>
        <dbReference type="SAM" id="MobiDB-lite"/>
    </source>
</evidence>
<evidence type="ECO:0000313" key="6">
    <source>
        <dbReference type="Proteomes" id="UP000431401"/>
    </source>
</evidence>
<organism evidence="5 6">
    <name type="scientific">Nocardia aurantia</name>
    <dbReference type="NCBI Taxonomy" id="2585199"/>
    <lineage>
        <taxon>Bacteria</taxon>
        <taxon>Bacillati</taxon>
        <taxon>Actinomycetota</taxon>
        <taxon>Actinomycetes</taxon>
        <taxon>Mycobacteriales</taxon>
        <taxon>Nocardiaceae</taxon>
        <taxon>Nocardia</taxon>
    </lineage>
</organism>
<comment type="caution">
    <text evidence="5">The sequence shown here is derived from an EMBL/GenBank/DDBJ whole genome shotgun (WGS) entry which is preliminary data.</text>
</comment>
<dbReference type="Gene3D" id="3.30.70.2390">
    <property type="match status" value="1"/>
</dbReference>
<accession>A0A7K0DFW4</accession>
<evidence type="ECO:0000256" key="1">
    <source>
        <dbReference type="ARBA" id="ARBA00006068"/>
    </source>
</evidence>
<evidence type="ECO:0000259" key="4">
    <source>
        <dbReference type="Pfam" id="PF13399"/>
    </source>
</evidence>
<dbReference type="PANTHER" id="PTHR33392">
    <property type="entry name" value="POLYISOPRENYL-TEICHOIC ACID--PEPTIDOGLYCAN TEICHOIC ACID TRANSFERASE TAGU"/>
    <property type="match status" value="1"/>
</dbReference>
<sequence length="653" mass="68133">MTGDGEDGTEDPPAFEPRAPWERLRAARPSAAVVAEFPTIRIGRPNYARPQDSPTGTPDATEVRDSRIGTDIAESHDSGITASHADAAPDIRISASDADEDRDVRVSATDAHENRDNRISPPDADEAPDVRIGEPDAEAPQAISIPDDGQPDGYDPAVATDAAAGPAWWAVRIAVAACAIGLLTASGLGWKFLRATDDGFNRVAALDVNSTDIVDPLGQLGDENYLIVGTDSRAGVNGQIGAGTTDDADGARSDTVMLVNIPASRQRAVVVSFPRDLDVSRPACEAWNNEKAVYTGLTYYAAAGEKLNGVYALGGPKCLTKVIQKLSGLKINHFVGMDFNGFQAMVDTLGGVEVCASRPIVDGQLGTILASAGRQVLDGSTALDYVRARHVYGEQRSDYDRISRQQRFLSSLLRSAVSNRVLFDPARLRGLVDAFTGHAFMDSVSTGDLLTLGRSLQRLETGSVTFVTLPTGGTTLSGNEIPRDYDIKALFRAIIDDQALPGEVKSPAVGVPTAPMRYAAVDPATVQVQVSNASGVPGLAAGTAPKLAAQGFQVAGVGNLADGAPGTRVRYSSGHEAEAATVASALPGATLEAVPGLGTLIEVALGADFTGGVQAPSPAGSTIPEQPETVVWSAPVTLPADLEHRNAADDICK</sequence>
<feature type="region of interest" description="Disordered" evidence="2">
    <location>
        <begin position="1"/>
        <end position="150"/>
    </location>
</feature>
<feature type="compositionally biased region" description="Acidic residues" evidence="2">
    <location>
        <begin position="1"/>
        <end position="10"/>
    </location>
</feature>
<comment type="similarity">
    <text evidence="1">Belongs to the LytR/CpsA/Psr (LCP) family.</text>
</comment>
<proteinExistence type="inferred from homology"/>
<feature type="compositionally biased region" description="Basic and acidic residues" evidence="2">
    <location>
        <begin position="102"/>
        <end position="118"/>
    </location>
</feature>
<dbReference type="Pfam" id="PF13399">
    <property type="entry name" value="LytR_C"/>
    <property type="match status" value="1"/>
</dbReference>
<feature type="domain" description="Cell envelope-related transcriptional attenuator" evidence="3">
    <location>
        <begin position="252"/>
        <end position="416"/>
    </location>
</feature>
<keyword evidence="6" id="KW-1185">Reference proteome</keyword>
<dbReference type="InterPro" id="IPR004474">
    <property type="entry name" value="LytR_CpsA_psr"/>
</dbReference>
<dbReference type="Gene3D" id="3.40.630.190">
    <property type="entry name" value="LCP protein"/>
    <property type="match status" value="1"/>
</dbReference>
<dbReference type="RefSeq" id="WP_319942400.1">
    <property type="nucleotide sequence ID" value="NZ_WEGI01000001.1"/>
</dbReference>
<dbReference type="EMBL" id="WEGI01000001">
    <property type="protein sequence ID" value="MQY24703.1"/>
    <property type="molecule type" value="Genomic_DNA"/>
</dbReference>
<feature type="domain" description="LytR/CpsA/Psr regulator C-terminal" evidence="4">
    <location>
        <begin position="525"/>
        <end position="609"/>
    </location>
</feature>
<dbReference type="AlphaFoldDB" id="A0A7K0DFW4"/>
<gene>
    <name evidence="5" type="primary">lytR_1</name>
    <name evidence="5" type="ORF">NRB56_02520</name>
</gene>
<reference evidence="5 6" key="1">
    <citation type="submission" date="2019-10" db="EMBL/GenBank/DDBJ databases">
        <title>Nocardia macrotermitis sp. nov. and Nocardia aurantia sp. nov., isolated from the gut of fungus growing-termite Macrotermes natalensis.</title>
        <authorList>
            <person name="Benndorf R."/>
            <person name="Schwitalla J."/>
            <person name="Martin K."/>
            <person name="De Beer W."/>
            <person name="Kaster A.-K."/>
            <person name="Vollmers J."/>
            <person name="Poulsen M."/>
            <person name="Beemelmanns C."/>
        </authorList>
    </citation>
    <scope>NUCLEOTIDE SEQUENCE [LARGE SCALE GENOMIC DNA]</scope>
    <source>
        <strain evidence="5 6">RB56</strain>
    </source>
</reference>
<feature type="compositionally biased region" description="Basic and acidic residues" evidence="2">
    <location>
        <begin position="61"/>
        <end position="77"/>
    </location>
</feature>
<name>A0A7K0DFW4_9NOCA</name>
<dbReference type="NCBIfam" id="TIGR00350">
    <property type="entry name" value="lytR_cpsA_psr"/>
    <property type="match status" value="1"/>
</dbReference>
<protein>
    <submittedName>
        <fullName evidence="5">Transcriptional regulator LytR</fullName>
    </submittedName>
</protein>
<evidence type="ECO:0000313" key="5">
    <source>
        <dbReference type="EMBL" id="MQY24703.1"/>
    </source>
</evidence>
<dbReference type="InterPro" id="IPR027381">
    <property type="entry name" value="LytR/CpsA/Psr_C"/>
</dbReference>